<dbReference type="PANTHER" id="PTHR43099">
    <property type="entry name" value="UPF0053 PROTEIN YRKA"/>
    <property type="match status" value="1"/>
</dbReference>
<evidence type="ECO:0000256" key="3">
    <source>
        <dbReference type="ARBA" id="ARBA00022692"/>
    </source>
</evidence>
<feature type="transmembrane region" description="Helical" evidence="10">
    <location>
        <begin position="99"/>
        <end position="119"/>
    </location>
</feature>
<dbReference type="Pfam" id="PF03471">
    <property type="entry name" value="CorC_HlyC"/>
    <property type="match status" value="1"/>
</dbReference>
<keyword evidence="2" id="KW-1003">Cell membrane</keyword>
<dbReference type="Proteomes" id="UP000484842">
    <property type="component" value="Unassembled WGS sequence"/>
</dbReference>
<comment type="subcellular location">
    <subcellularLocation>
        <location evidence="1">Cell membrane</location>
        <topology evidence="1">Multi-pass membrane protein</topology>
    </subcellularLocation>
</comment>
<name>A0A7X1TQM1_9DEIO</name>
<feature type="transmembrane region" description="Helical" evidence="10">
    <location>
        <begin position="59"/>
        <end position="79"/>
    </location>
</feature>
<dbReference type="GO" id="GO:0050660">
    <property type="term" value="F:flavin adenine dinucleotide binding"/>
    <property type="evidence" value="ECO:0007669"/>
    <property type="project" value="InterPro"/>
</dbReference>
<evidence type="ECO:0000313" key="14">
    <source>
        <dbReference type="Proteomes" id="UP000484842"/>
    </source>
</evidence>
<evidence type="ECO:0000256" key="10">
    <source>
        <dbReference type="SAM" id="Phobius"/>
    </source>
</evidence>
<gene>
    <name evidence="13" type="ORF">F8S09_01785</name>
</gene>
<dbReference type="CDD" id="cd04590">
    <property type="entry name" value="CBS_pair_CorC_HlyC_assoc"/>
    <property type="match status" value="1"/>
</dbReference>
<dbReference type="GO" id="GO:0005886">
    <property type="term" value="C:plasma membrane"/>
    <property type="evidence" value="ECO:0007669"/>
    <property type="project" value="UniProtKB-SubCell"/>
</dbReference>
<feature type="domain" description="CBS" evidence="11">
    <location>
        <begin position="279"/>
        <end position="339"/>
    </location>
</feature>
<evidence type="ECO:0000256" key="5">
    <source>
        <dbReference type="ARBA" id="ARBA00022989"/>
    </source>
</evidence>
<dbReference type="Gene3D" id="3.10.580.10">
    <property type="entry name" value="CBS-domain"/>
    <property type="match status" value="1"/>
</dbReference>
<sequence length="435" mass="46422">MGNPWLEFGILVLLLIVNGLFSGSELGVVSARKSRLQARATAGHRGAARALALAERPGAFLATVQIGITLIGTISAVFAGGSLTQYLEPALRPLFGESAGSAASVAVVLLVTFLSLVLGELAPKNIALRDPEGLAARVAPFFTVLSRVMRPVVWLLEGTTRGLLWLLGLRGEPQEKITEEDVKALALQAAESGSLEAGETERIDHVLRFNDRRVRDLMTHRADVVLLSAAAPVSESIEQVLAAPHDRYPLTTASGEVIGQVRVVDVLRASRTGESLTDLMQPVLFVPETAWAEDALSRLTEGGHQRLAIVVDEYGLFSGLLTATDLLTELAGVDAPGEEEMIVRREDGSFLVDGGVPMHDLRATLPLPRQDPEEFSTLAGYVLEALGEFPQVGARTQVGGWTLEVVDLDGPRIDQVLIVPPPDVILVTPRSAGEG</sequence>
<keyword evidence="3 9" id="KW-0812">Transmembrane</keyword>
<dbReference type="InterPro" id="IPR002550">
    <property type="entry name" value="CNNM"/>
</dbReference>
<dbReference type="InterPro" id="IPR046342">
    <property type="entry name" value="CBS_dom_sf"/>
</dbReference>
<evidence type="ECO:0000256" key="7">
    <source>
        <dbReference type="ARBA" id="ARBA00023136"/>
    </source>
</evidence>
<evidence type="ECO:0000313" key="13">
    <source>
        <dbReference type="EMBL" id="MPY65424.1"/>
    </source>
</evidence>
<organism evidence="13 14">
    <name type="scientific">Deinococcus terrestris</name>
    <dbReference type="NCBI Taxonomy" id="2651870"/>
    <lineage>
        <taxon>Bacteria</taxon>
        <taxon>Thermotogati</taxon>
        <taxon>Deinococcota</taxon>
        <taxon>Deinococci</taxon>
        <taxon>Deinococcales</taxon>
        <taxon>Deinococcaceae</taxon>
        <taxon>Deinococcus</taxon>
    </lineage>
</organism>
<evidence type="ECO:0000259" key="12">
    <source>
        <dbReference type="PROSITE" id="PS51846"/>
    </source>
</evidence>
<dbReference type="InterPro" id="IPR051676">
    <property type="entry name" value="UPF0053_domain"/>
</dbReference>
<reference evidence="13 14" key="1">
    <citation type="submission" date="2019-10" db="EMBL/GenBank/DDBJ databases">
        <title>Deinococcus sp. isolated from soil.</title>
        <authorList>
            <person name="Li Y."/>
            <person name="Wang J."/>
        </authorList>
    </citation>
    <scope>NUCLEOTIDE SEQUENCE [LARGE SCALE GENOMIC DNA]</scope>
    <source>
        <strain evidence="13 14">SDU3-2</strain>
    </source>
</reference>
<evidence type="ECO:0000256" key="1">
    <source>
        <dbReference type="ARBA" id="ARBA00004651"/>
    </source>
</evidence>
<keyword evidence="14" id="KW-1185">Reference proteome</keyword>
<feature type="domain" description="CNNM transmembrane" evidence="12">
    <location>
        <begin position="1"/>
        <end position="199"/>
    </location>
</feature>
<dbReference type="InterPro" id="IPR044751">
    <property type="entry name" value="Ion_transp-like_CBS"/>
</dbReference>
<dbReference type="SMART" id="SM01091">
    <property type="entry name" value="CorC_HlyC"/>
    <property type="match status" value="1"/>
</dbReference>
<accession>A0A7X1TQM1</accession>
<keyword evidence="7 9" id="KW-0472">Membrane</keyword>
<dbReference type="InterPro" id="IPR036318">
    <property type="entry name" value="FAD-bd_PCMH-like_sf"/>
</dbReference>
<comment type="caution">
    <text evidence="13">The sequence shown here is derived from an EMBL/GenBank/DDBJ whole genome shotgun (WGS) entry which is preliminary data.</text>
</comment>
<dbReference type="SUPFAM" id="SSF56176">
    <property type="entry name" value="FAD-binding/transporter-associated domain-like"/>
    <property type="match status" value="1"/>
</dbReference>
<evidence type="ECO:0000256" key="9">
    <source>
        <dbReference type="PROSITE-ProRule" id="PRU01193"/>
    </source>
</evidence>
<evidence type="ECO:0000259" key="11">
    <source>
        <dbReference type="PROSITE" id="PS51371"/>
    </source>
</evidence>
<feature type="domain" description="CBS" evidence="11">
    <location>
        <begin position="218"/>
        <end position="276"/>
    </location>
</feature>
<dbReference type="Pfam" id="PF00571">
    <property type="entry name" value="CBS"/>
    <property type="match status" value="2"/>
</dbReference>
<dbReference type="PROSITE" id="PS51371">
    <property type="entry name" value="CBS"/>
    <property type="match status" value="2"/>
</dbReference>
<evidence type="ECO:0000256" key="6">
    <source>
        <dbReference type="ARBA" id="ARBA00023122"/>
    </source>
</evidence>
<keyword evidence="6 8" id="KW-0129">CBS domain</keyword>
<dbReference type="AlphaFoldDB" id="A0A7X1TQM1"/>
<feature type="transmembrane region" description="Helical" evidence="10">
    <location>
        <begin position="6"/>
        <end position="29"/>
    </location>
</feature>
<evidence type="ECO:0000256" key="8">
    <source>
        <dbReference type="PROSITE-ProRule" id="PRU00703"/>
    </source>
</evidence>
<dbReference type="SUPFAM" id="SSF54631">
    <property type="entry name" value="CBS-domain pair"/>
    <property type="match status" value="1"/>
</dbReference>
<dbReference type="PROSITE" id="PS51846">
    <property type="entry name" value="CNNM"/>
    <property type="match status" value="1"/>
</dbReference>
<protein>
    <submittedName>
        <fullName evidence="13">HlyC/CorC family transporter</fullName>
    </submittedName>
</protein>
<dbReference type="PANTHER" id="PTHR43099:SF5">
    <property type="entry name" value="HLYC_CORC FAMILY TRANSPORTER"/>
    <property type="match status" value="1"/>
</dbReference>
<dbReference type="Pfam" id="PF01595">
    <property type="entry name" value="CNNM"/>
    <property type="match status" value="1"/>
</dbReference>
<dbReference type="InterPro" id="IPR000644">
    <property type="entry name" value="CBS_dom"/>
</dbReference>
<dbReference type="InterPro" id="IPR016169">
    <property type="entry name" value="FAD-bd_PCMH_sub2"/>
</dbReference>
<dbReference type="EMBL" id="WBSL01000001">
    <property type="protein sequence ID" value="MPY65424.1"/>
    <property type="molecule type" value="Genomic_DNA"/>
</dbReference>
<keyword evidence="4" id="KW-0677">Repeat</keyword>
<proteinExistence type="predicted"/>
<dbReference type="InterPro" id="IPR005170">
    <property type="entry name" value="Transptr-assoc_dom"/>
</dbReference>
<keyword evidence="5 9" id="KW-1133">Transmembrane helix</keyword>
<evidence type="ECO:0000256" key="4">
    <source>
        <dbReference type="ARBA" id="ARBA00022737"/>
    </source>
</evidence>
<dbReference type="Gene3D" id="3.30.465.10">
    <property type="match status" value="1"/>
</dbReference>
<dbReference type="RefSeq" id="WP_322618429.1">
    <property type="nucleotide sequence ID" value="NZ_WBSL01000001.1"/>
</dbReference>
<evidence type="ECO:0000256" key="2">
    <source>
        <dbReference type="ARBA" id="ARBA00022475"/>
    </source>
</evidence>
<dbReference type="SMART" id="SM00116">
    <property type="entry name" value="CBS"/>
    <property type="match status" value="2"/>
</dbReference>